<proteinExistence type="predicted"/>
<name>A0A9J7ARY2_9PROT</name>
<dbReference type="RefSeq" id="WP_257768980.1">
    <property type="nucleotide sequence ID" value="NZ_CP102480.1"/>
</dbReference>
<dbReference type="Proteomes" id="UP001060336">
    <property type="component" value="Chromosome"/>
</dbReference>
<gene>
    <name evidence="1" type="ORF">NUH88_21825</name>
</gene>
<dbReference type="AlphaFoldDB" id="A0A9J7ARY2"/>
<dbReference type="KEGG" id="naci:NUH88_21825"/>
<reference evidence="1" key="1">
    <citation type="submission" date="2022-08" db="EMBL/GenBank/DDBJ databases">
        <title>Nisaea acidiphila sp. nov., isolated from a marine algal debris and emended description of the genus Nisaea Urios et al. 2008.</title>
        <authorList>
            <person name="Kwon K."/>
        </authorList>
    </citation>
    <scope>NUCLEOTIDE SEQUENCE</scope>
    <source>
        <strain evidence="1">MEBiC11861</strain>
    </source>
</reference>
<organism evidence="1 2">
    <name type="scientific">Nisaea acidiphila</name>
    <dbReference type="NCBI Taxonomy" id="1862145"/>
    <lineage>
        <taxon>Bacteria</taxon>
        <taxon>Pseudomonadati</taxon>
        <taxon>Pseudomonadota</taxon>
        <taxon>Alphaproteobacteria</taxon>
        <taxon>Rhodospirillales</taxon>
        <taxon>Thalassobaculaceae</taxon>
        <taxon>Nisaea</taxon>
    </lineage>
</organism>
<sequence length="48" mass="6124">MRARRWLMWELERERHEMPLWPFYWFAPLSQVEAVILEALRVRRNVVR</sequence>
<protein>
    <submittedName>
        <fullName evidence="1">Uncharacterized protein</fullName>
    </submittedName>
</protein>
<accession>A0A9J7ARY2</accession>
<dbReference type="EMBL" id="CP102480">
    <property type="protein sequence ID" value="UUX50015.1"/>
    <property type="molecule type" value="Genomic_DNA"/>
</dbReference>
<keyword evidence="2" id="KW-1185">Reference proteome</keyword>
<evidence type="ECO:0000313" key="2">
    <source>
        <dbReference type="Proteomes" id="UP001060336"/>
    </source>
</evidence>
<evidence type="ECO:0000313" key="1">
    <source>
        <dbReference type="EMBL" id="UUX50015.1"/>
    </source>
</evidence>